<dbReference type="InterPro" id="IPR015422">
    <property type="entry name" value="PyrdxlP-dep_Trfase_small"/>
</dbReference>
<organism evidence="4 5">
    <name type="scientific">Aerophobetes bacterium</name>
    <dbReference type="NCBI Taxonomy" id="2030807"/>
    <lineage>
        <taxon>Bacteria</taxon>
        <taxon>Candidatus Aerophobota</taxon>
    </lineage>
</organism>
<dbReference type="Gene3D" id="3.40.640.10">
    <property type="entry name" value="Type I PLP-dependent aspartate aminotransferase-like (Major domain)"/>
    <property type="match status" value="1"/>
</dbReference>
<dbReference type="GO" id="GO:0030170">
    <property type="term" value="F:pyridoxal phosphate binding"/>
    <property type="evidence" value="ECO:0007669"/>
    <property type="project" value="TreeGrafter"/>
</dbReference>
<keyword evidence="4" id="KW-0808">Transferase</keyword>
<dbReference type="Pfam" id="PF01041">
    <property type="entry name" value="DegT_DnrJ_EryC1"/>
    <property type="match status" value="1"/>
</dbReference>
<keyword evidence="2 3" id="KW-0663">Pyridoxal phosphate</keyword>
<proteinExistence type="inferred from homology"/>
<gene>
    <name evidence="4" type="primary">pseC</name>
    <name evidence="4" type="ORF">DRJ00_01335</name>
</gene>
<protein>
    <submittedName>
        <fullName evidence="4">UDP-4-amino-4, 6-dideoxy-N-acetyl-beta-L-altrosamine transaminase</fullName>
        <ecNumber evidence="4">2.6.1.92</ecNumber>
    </submittedName>
</protein>
<evidence type="ECO:0000256" key="3">
    <source>
        <dbReference type="RuleBase" id="RU004508"/>
    </source>
</evidence>
<evidence type="ECO:0000313" key="4">
    <source>
        <dbReference type="EMBL" id="RLE10427.1"/>
    </source>
</evidence>
<feature type="modified residue" description="N6-(pyridoxal phosphate)lysine" evidence="2">
    <location>
        <position position="193"/>
    </location>
</feature>
<dbReference type="EMBL" id="QMPZ01000008">
    <property type="protein sequence ID" value="RLE10427.1"/>
    <property type="molecule type" value="Genomic_DNA"/>
</dbReference>
<dbReference type="InterPro" id="IPR000653">
    <property type="entry name" value="DegT/StrS_aminotransferase"/>
</dbReference>
<comment type="similarity">
    <text evidence="3">Belongs to the DegT/DnrJ/EryC1 family.</text>
</comment>
<reference evidence="4 5" key="1">
    <citation type="submission" date="2018-06" db="EMBL/GenBank/DDBJ databases">
        <title>Extensive metabolic versatility and redundancy in microbially diverse, dynamic hydrothermal sediments.</title>
        <authorList>
            <person name="Dombrowski N."/>
            <person name="Teske A."/>
            <person name="Baker B.J."/>
        </authorList>
    </citation>
    <scope>NUCLEOTIDE SEQUENCE [LARGE SCALE GENOMIC DNA]</scope>
    <source>
        <strain evidence="4">B47_G16</strain>
    </source>
</reference>
<evidence type="ECO:0000256" key="2">
    <source>
        <dbReference type="PIRSR" id="PIRSR000390-2"/>
    </source>
</evidence>
<dbReference type="InterPro" id="IPR015421">
    <property type="entry name" value="PyrdxlP-dep_Trfase_major"/>
</dbReference>
<dbReference type="PANTHER" id="PTHR30244">
    <property type="entry name" value="TRANSAMINASE"/>
    <property type="match status" value="1"/>
</dbReference>
<dbReference type="GO" id="GO:0000271">
    <property type="term" value="P:polysaccharide biosynthetic process"/>
    <property type="evidence" value="ECO:0007669"/>
    <property type="project" value="TreeGrafter"/>
</dbReference>
<dbReference type="Proteomes" id="UP000279422">
    <property type="component" value="Unassembled WGS sequence"/>
</dbReference>
<evidence type="ECO:0000256" key="1">
    <source>
        <dbReference type="PIRSR" id="PIRSR000390-1"/>
    </source>
</evidence>
<evidence type="ECO:0000313" key="5">
    <source>
        <dbReference type="Proteomes" id="UP000279422"/>
    </source>
</evidence>
<dbReference type="PANTHER" id="PTHR30244:SF34">
    <property type="entry name" value="DTDP-4-AMINO-4,6-DIDEOXYGALACTOSE TRANSAMINASE"/>
    <property type="match status" value="1"/>
</dbReference>
<dbReference type="GO" id="GO:0008483">
    <property type="term" value="F:transaminase activity"/>
    <property type="evidence" value="ECO:0007669"/>
    <property type="project" value="UniProtKB-KW"/>
</dbReference>
<dbReference type="InterPro" id="IPR015424">
    <property type="entry name" value="PyrdxlP-dep_Trfase"/>
</dbReference>
<accession>A0A497E5I3</accession>
<dbReference type="PIRSF" id="PIRSF000390">
    <property type="entry name" value="PLP_StrS"/>
    <property type="match status" value="1"/>
</dbReference>
<dbReference type="AlphaFoldDB" id="A0A497E5I3"/>
<dbReference type="NCBIfam" id="TIGR03588">
    <property type="entry name" value="PseC"/>
    <property type="match status" value="1"/>
</dbReference>
<sequence>MQRNYLPYGRQWIDEKDIEEVVKVLKSDWITQGSKVSEFEKELAKYCGAKYAMVFSSGTAALHAAYFVMGIKEGDEIITSPITFLSTANAALFLHARPVFVDIEEDTGNINPDLIEKAITGKTRAIVPVDYGGHPVDLEKIARIAKKHNLAIIEDACHALGAEYRCESQLDRWIKVGSCAHSDMTVFSFHPVKSITTGEGGAVLTNNEEYYKKLVMFRQHGVTKDKAEFKIDLGSIPGDWYYEMQLLGYNYRLTDMQCALGMSQLKKLDKFIQRRRKIAQIYKEAFKDNDFFDLPVERHYAKSSWHLYPIKLKSKYKDKKGKIFTKLRKKGLGVQVHYIPIYWQPYYQRLGYKKGICPYAEEFYRRQISIPLYQSMEREDVEYVIDTILKVFKET</sequence>
<comment type="caution">
    <text evidence="4">The sequence shown here is derived from an EMBL/GenBank/DDBJ whole genome shotgun (WGS) entry which is preliminary data.</text>
</comment>
<dbReference type="CDD" id="cd00616">
    <property type="entry name" value="AHBA_syn"/>
    <property type="match status" value="1"/>
</dbReference>
<keyword evidence="4" id="KW-0032">Aminotransferase</keyword>
<dbReference type="Gene3D" id="3.90.1150.10">
    <property type="entry name" value="Aspartate Aminotransferase, domain 1"/>
    <property type="match status" value="1"/>
</dbReference>
<name>A0A497E5I3_UNCAE</name>
<dbReference type="SUPFAM" id="SSF53383">
    <property type="entry name" value="PLP-dependent transferases"/>
    <property type="match status" value="1"/>
</dbReference>
<dbReference type="EC" id="2.6.1.92" evidence="4"/>
<dbReference type="InterPro" id="IPR020026">
    <property type="entry name" value="PseC"/>
</dbReference>
<feature type="active site" description="Proton acceptor" evidence="1">
    <location>
        <position position="193"/>
    </location>
</feature>